<evidence type="ECO:0000313" key="13">
    <source>
        <dbReference type="Proteomes" id="UP000049023"/>
    </source>
</evidence>
<dbReference type="Proteomes" id="UP000048289">
    <property type="component" value="Unassembled WGS sequence"/>
</dbReference>
<dbReference type="Proteomes" id="UP000050164">
    <property type="component" value="Unassembled WGS sequence"/>
</dbReference>
<dbReference type="EMBL" id="CFOE01000106">
    <property type="protein sequence ID" value="CFE38798.1"/>
    <property type="molecule type" value="Genomic_DNA"/>
</dbReference>
<evidence type="ECO:0000313" key="5">
    <source>
        <dbReference type="EMBL" id="COV36601.1"/>
    </source>
</evidence>
<accession>A0A0U0QXS9</accession>
<sequence length="115" mass="12324">MQVLATLFREVAGQDPQQLVQIGADGAVGRLLDSQVFEHRHARGGADAPGRGTQQLLVHPATLRVVGDRDLLQGGAHGVHSVHVRGKKGFVTEVFLDQDRGQSRQAPGVATRLHP</sequence>
<protein>
    <submittedName>
        <fullName evidence="1">Uncharacterized protein</fullName>
    </submittedName>
</protein>
<evidence type="ECO:0000313" key="8">
    <source>
        <dbReference type="Proteomes" id="UP000044938"/>
    </source>
</evidence>
<evidence type="ECO:0000313" key="1">
    <source>
        <dbReference type="EMBL" id="CFE38798.1"/>
    </source>
</evidence>
<evidence type="ECO:0000313" key="10">
    <source>
        <dbReference type="Proteomes" id="UP000046947"/>
    </source>
</evidence>
<gene>
    <name evidence="5" type="ORF">ERS007679_01698</name>
    <name evidence="1" type="ORF">ERS007681_01166</name>
    <name evidence="2" type="ORF">ERS007688_00725</name>
    <name evidence="6" type="ORF">ERS007720_00336</name>
    <name evidence="7" type="ORF">ERS007741_00629</name>
    <name evidence="3" type="ORF">ERS027659_02460</name>
    <name evidence="4" type="ORF">ERS027661_03329</name>
</gene>
<dbReference type="EMBL" id="CSAJ01000023">
    <property type="protein sequence ID" value="COV49198.1"/>
    <property type="molecule type" value="Genomic_DNA"/>
</dbReference>
<evidence type="ECO:0000313" key="14">
    <source>
        <dbReference type="Proteomes" id="UP000050164"/>
    </source>
</evidence>
<dbReference type="Proteomes" id="UP000046947">
    <property type="component" value="Unassembled WGS sequence"/>
</dbReference>
<dbReference type="Proteomes" id="UP000044938">
    <property type="component" value="Unassembled WGS sequence"/>
</dbReference>
<evidence type="ECO:0000313" key="9">
    <source>
        <dbReference type="Proteomes" id="UP000045842"/>
    </source>
</evidence>
<evidence type="ECO:0000313" key="11">
    <source>
        <dbReference type="Proteomes" id="UP000048289"/>
    </source>
</evidence>
<evidence type="ECO:0000313" key="12">
    <source>
        <dbReference type="Proteomes" id="UP000048600"/>
    </source>
</evidence>
<organism evidence="1 11">
    <name type="scientific">Mycobacterium tuberculosis</name>
    <dbReference type="NCBI Taxonomy" id="1773"/>
    <lineage>
        <taxon>Bacteria</taxon>
        <taxon>Bacillati</taxon>
        <taxon>Actinomycetota</taxon>
        <taxon>Actinomycetes</taxon>
        <taxon>Mycobacteriales</taxon>
        <taxon>Mycobacteriaceae</taxon>
        <taxon>Mycobacterium</taxon>
        <taxon>Mycobacterium tuberculosis complex</taxon>
    </lineage>
</organism>
<evidence type="ECO:0000313" key="3">
    <source>
        <dbReference type="EMBL" id="CKR97444.1"/>
    </source>
</evidence>
<dbReference type="Proteomes" id="UP000045842">
    <property type="component" value="Unassembled WGS sequence"/>
</dbReference>
<dbReference type="Proteomes" id="UP000049023">
    <property type="component" value="Unassembled WGS sequence"/>
</dbReference>
<evidence type="ECO:0000313" key="7">
    <source>
        <dbReference type="EMBL" id="COV77570.1"/>
    </source>
</evidence>
<name>A0A0U0QXS9_MYCTX</name>
<dbReference type="AlphaFoldDB" id="A0A0U0QXS9"/>
<dbReference type="EMBL" id="CSAD01000193">
    <property type="protein sequence ID" value="COV36601.1"/>
    <property type="molecule type" value="Genomic_DNA"/>
</dbReference>
<evidence type="ECO:0000313" key="2">
    <source>
        <dbReference type="EMBL" id="CFE47384.1"/>
    </source>
</evidence>
<evidence type="ECO:0000313" key="4">
    <source>
        <dbReference type="EMBL" id="CKS62243.1"/>
    </source>
</evidence>
<reference evidence="8 9" key="1">
    <citation type="submission" date="2015-03" db="EMBL/GenBank/DDBJ databases">
        <authorList>
            <consortium name="Pathogen Informatics"/>
        </authorList>
    </citation>
    <scope>NUCLEOTIDE SEQUENCE [LARGE SCALE GENOMIC DNA]</scope>
    <source>
        <strain evidence="3 14">Bir 185</strain>
        <strain evidence="4 13">Bir 187</strain>
        <strain evidence="5 9">G09801536</strain>
        <strain evidence="1 11">G09901357</strain>
        <strain evidence="2 10">H09601792</strain>
        <strain evidence="6 8">M09401471</strain>
        <strain evidence="7 12">P00601463</strain>
    </source>
</reference>
<dbReference type="EMBL" id="CNFU01000848">
    <property type="protein sequence ID" value="CKS62243.1"/>
    <property type="molecule type" value="Genomic_DNA"/>
</dbReference>
<proteinExistence type="predicted"/>
<dbReference type="EMBL" id="CFOH01000074">
    <property type="protein sequence ID" value="CFE47384.1"/>
    <property type="molecule type" value="Genomic_DNA"/>
</dbReference>
<dbReference type="EMBL" id="CHKL01000041">
    <property type="protein sequence ID" value="COV77570.1"/>
    <property type="molecule type" value="Genomic_DNA"/>
</dbReference>
<dbReference type="Proteomes" id="UP000048600">
    <property type="component" value="Unassembled WGS sequence"/>
</dbReference>
<evidence type="ECO:0000313" key="6">
    <source>
        <dbReference type="EMBL" id="COV49198.1"/>
    </source>
</evidence>
<dbReference type="EMBL" id="CNFT01000591">
    <property type="protein sequence ID" value="CKR97444.1"/>
    <property type="molecule type" value="Genomic_DNA"/>
</dbReference>